<evidence type="ECO:0000256" key="12">
    <source>
        <dbReference type="SAM" id="MobiDB-lite"/>
    </source>
</evidence>
<dbReference type="InterPro" id="IPR000330">
    <property type="entry name" value="SNF2_N"/>
</dbReference>
<dbReference type="GO" id="GO:0003677">
    <property type="term" value="F:DNA binding"/>
    <property type="evidence" value="ECO:0007669"/>
    <property type="project" value="UniProtKB-KW"/>
</dbReference>
<accession>A0A367KUM6</accession>
<dbReference type="Gene3D" id="1.20.120.850">
    <property type="entry name" value="SWI2/SNF2 ATPases, N-terminal domain"/>
    <property type="match status" value="1"/>
</dbReference>
<keyword evidence="7" id="KW-0156">Chromatin regulator</keyword>
<feature type="region of interest" description="Disordered" evidence="12">
    <location>
        <begin position="457"/>
        <end position="494"/>
    </location>
</feature>
<sequence length="1322" mass="154401">MTDTDNASKSSSSEVSSKQPRLTKRAKQIEEKLKNKTATSLFDTDGDLSRRNIIEGGRRNRKRPQTFEPVSSLPQTLKRKRTTPTPPPKPTSKPTIKAIPKGAPKRTLKLTSKTKVVSKRARTTTAASRKKQTMPIIQNAREKLLLTPISEQDTSRNDEISKRLKQMEIIQQHHNASVKELYHLELFQNILEYNPNAFINDVRYNKYMDEYDMWERLRQNESFTSTIQDPSLIDLLQSAIYESAHISNKQENDYVNTIHTGTGLRRINRQFATLEEYLNSFYAADEGMEDNTPEAREAYIEKERKIRQRLYDLERRGGFSTELQQIAHRRPFHPPQKHTVVHDHLLTDITMTAKNFHTSAKYRRNAARRCAKAVERYWDQIRTHDERIEREETKRLIRLAKWTSQQIKKKWKVVERVCEARHKEILKEQQAREGRRHLELILEHSEQMLGVRKEELRQYQPESEANEKEHIIQESSASRDDESSALEREQDLSIEELMDKYHNENENEEYDMTDEEQDVPIEEDGQSEDDDEELDALNDEAELSVEELLQKYNYQLEEQTLPQETEKKEIQPTGNTLATTKVSTPIPHLLRGTLREYQHVGLDWLASLYNNGLNGILADEMGLGKTIQTISLLAYLACEKKVWGPHLIVVPTSVILNWEMEFKKWLPGFKIMAYYGSPKERKEKRSGWSKDNAFHVCITSYQLVLQDQNVFRRKAWHYLILDEAHHIKNFRSQRWQVLLNFNSKRRLLLTGTPLQNNLMELWSLLYFLMPNGVSQDMPIGFANLKEFQEWFSHPVDRMIENHQEYGVDEESKAAIQKLHTVLRPYLLRRLKLDVEKQMPEKHEHIVYCRLSKRQRFLYDDFMSRGKTKETLASGNFLSIINCLMQLRKVCNHPDLFEERPILTSFAMDDSVQFVGQLLESFIRKRFASRDDTKVNLGFLNLILTDTQNNAIMSQTVAQEVMRLEASKEIFKTIAAYQKRIATSESRKSRLSIAFPDKRLLQYDCGKLQKLDKLLRDLAAGGHRALIFTQMTRVLDVLEIFLNMHGHRYLRLDGATKVEQRQVLTEHFNNDRRILCFILSTRSGGLGINLTGADTVIFYDSDWNPSMDKQCQDRAHRIGQTRDVHIYRFVTEFTIEENIFKKANQKRMLDNVIIQEGDFTDDYFNKNEWWKDLPEVVGANHQQSQKSIDYEQALLQAEDENDAAAAIVARNEMDMDENEFDEQTQQPSEVSSRPMSPSSSNAQPSREQSIQPSEEQIVQPSREQSVQKTNDDESADEEDMDEQEEDDMQLDVGHVDQYMLQFWEREMVGINLGFGSFPPEEES</sequence>
<reference evidence="16 17" key="1">
    <citation type="journal article" date="2018" name="G3 (Bethesda)">
        <title>Phylogenetic and Phylogenomic Definition of Rhizopus Species.</title>
        <authorList>
            <person name="Gryganskyi A.P."/>
            <person name="Golan J."/>
            <person name="Dolatabadi S."/>
            <person name="Mondo S."/>
            <person name="Robb S."/>
            <person name="Idnurm A."/>
            <person name="Muszewska A."/>
            <person name="Steczkiewicz K."/>
            <person name="Masonjones S."/>
            <person name="Liao H.L."/>
            <person name="Gajdeczka M.T."/>
            <person name="Anike F."/>
            <person name="Vuek A."/>
            <person name="Anishchenko I.M."/>
            <person name="Voigt K."/>
            <person name="de Hoog G.S."/>
            <person name="Smith M.E."/>
            <person name="Heitman J."/>
            <person name="Vilgalys R."/>
            <person name="Stajich J.E."/>
        </authorList>
    </citation>
    <scope>NUCLEOTIDE SEQUENCE [LARGE SCALE GENOMIC DNA]</scope>
    <source>
        <strain evidence="16 17">LSU 92-RS-03</strain>
    </source>
</reference>
<dbReference type="InterPro" id="IPR014012">
    <property type="entry name" value="HSA_dom"/>
</dbReference>
<evidence type="ECO:0000256" key="10">
    <source>
        <dbReference type="ARBA" id="ARBA00023242"/>
    </source>
</evidence>
<comment type="similarity">
    <text evidence="2">Belongs to the SNF2/RAD54 helicase family. SWR1 subfamily.</text>
</comment>
<evidence type="ECO:0000259" key="15">
    <source>
        <dbReference type="PROSITE" id="PS51204"/>
    </source>
</evidence>
<dbReference type="InterPro" id="IPR049730">
    <property type="entry name" value="SNF2/RAD54-like_C"/>
</dbReference>
<keyword evidence="5" id="KW-0347">Helicase</keyword>
<keyword evidence="4" id="KW-0378">Hydrolase</keyword>
<feature type="compositionally biased region" description="Low complexity" evidence="12">
    <location>
        <begin position="1226"/>
        <end position="1239"/>
    </location>
</feature>
<proteinExistence type="inferred from homology"/>
<dbReference type="STRING" id="4846.A0A367KUM6"/>
<comment type="subcellular location">
    <subcellularLocation>
        <location evidence="1">Nucleus</location>
    </subcellularLocation>
</comment>
<feature type="compositionally biased region" description="Acidic residues" evidence="12">
    <location>
        <begin position="1271"/>
        <end position="1288"/>
    </location>
</feature>
<dbReference type="Pfam" id="PF00271">
    <property type="entry name" value="Helicase_C"/>
    <property type="match status" value="1"/>
</dbReference>
<keyword evidence="8" id="KW-0238">DNA-binding</keyword>
<dbReference type="GO" id="GO:0006338">
    <property type="term" value="P:chromatin remodeling"/>
    <property type="evidence" value="ECO:0007669"/>
    <property type="project" value="TreeGrafter"/>
</dbReference>
<dbReference type="InterPro" id="IPR050520">
    <property type="entry name" value="INO80/SWR1_helicase"/>
</dbReference>
<evidence type="ECO:0000256" key="5">
    <source>
        <dbReference type="ARBA" id="ARBA00022806"/>
    </source>
</evidence>
<gene>
    <name evidence="16" type="primary">SWR1_2</name>
    <name evidence="16" type="ORF">CU098_005953</name>
</gene>
<keyword evidence="10" id="KW-0539">Nucleus</keyword>
<dbReference type="GO" id="GO:0005524">
    <property type="term" value="F:ATP binding"/>
    <property type="evidence" value="ECO:0007669"/>
    <property type="project" value="UniProtKB-KW"/>
</dbReference>
<dbReference type="PANTHER" id="PTHR45685:SF1">
    <property type="entry name" value="HELICASE SRCAP"/>
    <property type="match status" value="1"/>
</dbReference>
<dbReference type="GO" id="GO:0004386">
    <property type="term" value="F:helicase activity"/>
    <property type="evidence" value="ECO:0007669"/>
    <property type="project" value="UniProtKB-KW"/>
</dbReference>
<dbReference type="PROSITE" id="PS51204">
    <property type="entry name" value="HSA"/>
    <property type="match status" value="1"/>
</dbReference>
<dbReference type="Gene3D" id="3.40.50.10810">
    <property type="entry name" value="Tandem AAA-ATPase domain"/>
    <property type="match status" value="1"/>
</dbReference>
<feature type="compositionally biased region" description="Basic and acidic residues" evidence="12">
    <location>
        <begin position="47"/>
        <end position="58"/>
    </location>
</feature>
<feature type="compositionally biased region" description="Polar residues" evidence="12">
    <location>
        <begin position="1240"/>
        <end position="1267"/>
    </location>
</feature>
<dbReference type="PROSITE" id="PS51192">
    <property type="entry name" value="HELICASE_ATP_BIND_1"/>
    <property type="match status" value="1"/>
</dbReference>
<dbReference type="CDD" id="cd18793">
    <property type="entry name" value="SF2_C_SNF"/>
    <property type="match status" value="1"/>
</dbReference>
<evidence type="ECO:0000313" key="16">
    <source>
        <dbReference type="EMBL" id="RCI05867.1"/>
    </source>
</evidence>
<dbReference type="Pfam" id="PF00176">
    <property type="entry name" value="SNF2-rel_dom"/>
    <property type="match status" value="1"/>
</dbReference>
<dbReference type="InterPro" id="IPR014001">
    <property type="entry name" value="Helicase_ATP-bd"/>
</dbReference>
<evidence type="ECO:0000256" key="6">
    <source>
        <dbReference type="ARBA" id="ARBA00022840"/>
    </source>
</evidence>
<keyword evidence="3" id="KW-0547">Nucleotide-binding</keyword>
<evidence type="ECO:0000256" key="2">
    <source>
        <dbReference type="ARBA" id="ARBA00009220"/>
    </source>
</evidence>
<dbReference type="GO" id="GO:0000812">
    <property type="term" value="C:Swr1 complex"/>
    <property type="evidence" value="ECO:0007669"/>
    <property type="project" value="TreeGrafter"/>
</dbReference>
<evidence type="ECO:0000256" key="9">
    <source>
        <dbReference type="ARBA" id="ARBA00023159"/>
    </source>
</evidence>
<evidence type="ECO:0000256" key="4">
    <source>
        <dbReference type="ARBA" id="ARBA00022801"/>
    </source>
</evidence>
<dbReference type="GO" id="GO:0042393">
    <property type="term" value="F:histone binding"/>
    <property type="evidence" value="ECO:0007669"/>
    <property type="project" value="TreeGrafter"/>
</dbReference>
<keyword evidence="6" id="KW-0067">ATP-binding</keyword>
<feature type="domain" description="HSA" evidence="15">
    <location>
        <begin position="329"/>
        <end position="401"/>
    </location>
</feature>
<dbReference type="SMART" id="SM00487">
    <property type="entry name" value="DEXDc"/>
    <property type="match status" value="1"/>
</dbReference>
<comment type="caution">
    <text evidence="16">The sequence shown here is derived from an EMBL/GenBank/DDBJ whole genome shotgun (WGS) entry which is preliminary data.</text>
</comment>
<evidence type="ECO:0000256" key="3">
    <source>
        <dbReference type="ARBA" id="ARBA00022741"/>
    </source>
</evidence>
<dbReference type="Proteomes" id="UP000253551">
    <property type="component" value="Unassembled WGS sequence"/>
</dbReference>
<evidence type="ECO:0000313" key="17">
    <source>
        <dbReference type="Proteomes" id="UP000253551"/>
    </source>
</evidence>
<organism evidence="16 17">
    <name type="scientific">Rhizopus stolonifer</name>
    <name type="common">Rhizopus nigricans</name>
    <dbReference type="NCBI Taxonomy" id="4846"/>
    <lineage>
        <taxon>Eukaryota</taxon>
        <taxon>Fungi</taxon>
        <taxon>Fungi incertae sedis</taxon>
        <taxon>Mucoromycota</taxon>
        <taxon>Mucoromycotina</taxon>
        <taxon>Mucoromycetes</taxon>
        <taxon>Mucorales</taxon>
        <taxon>Mucorineae</taxon>
        <taxon>Rhizopodaceae</taxon>
        <taxon>Rhizopus</taxon>
    </lineage>
</organism>
<evidence type="ECO:0000259" key="13">
    <source>
        <dbReference type="PROSITE" id="PS51192"/>
    </source>
</evidence>
<dbReference type="SMART" id="SM00490">
    <property type="entry name" value="HELICc"/>
    <property type="match status" value="1"/>
</dbReference>
<evidence type="ECO:0000256" key="11">
    <source>
        <dbReference type="SAM" id="Coils"/>
    </source>
</evidence>
<feature type="domain" description="Helicase ATP-binding" evidence="13">
    <location>
        <begin position="606"/>
        <end position="771"/>
    </location>
</feature>
<feature type="domain" description="Helicase C-terminal" evidence="14">
    <location>
        <begin position="1009"/>
        <end position="1159"/>
    </location>
</feature>
<evidence type="ECO:0000256" key="1">
    <source>
        <dbReference type="ARBA" id="ARBA00004123"/>
    </source>
</evidence>
<keyword evidence="17" id="KW-1185">Reference proteome</keyword>
<evidence type="ECO:0000256" key="7">
    <source>
        <dbReference type="ARBA" id="ARBA00022853"/>
    </source>
</evidence>
<dbReference type="FunFam" id="3.40.50.10810:FF:000005">
    <property type="entry name" value="Photoperiod-independent early flowering 1"/>
    <property type="match status" value="1"/>
</dbReference>
<dbReference type="PANTHER" id="PTHR45685">
    <property type="entry name" value="HELICASE SRCAP-RELATED"/>
    <property type="match status" value="1"/>
</dbReference>
<dbReference type="SUPFAM" id="SSF52540">
    <property type="entry name" value="P-loop containing nucleoside triphosphate hydrolases"/>
    <property type="match status" value="2"/>
</dbReference>
<dbReference type="Gene3D" id="3.40.50.300">
    <property type="entry name" value="P-loop containing nucleotide triphosphate hydrolases"/>
    <property type="match status" value="1"/>
</dbReference>
<feature type="region of interest" description="Disordered" evidence="12">
    <location>
        <begin position="1"/>
        <end position="99"/>
    </location>
</feature>
<evidence type="ECO:0000259" key="14">
    <source>
        <dbReference type="PROSITE" id="PS51194"/>
    </source>
</evidence>
<dbReference type="EMBL" id="PJQM01000283">
    <property type="protein sequence ID" value="RCI05867.1"/>
    <property type="molecule type" value="Genomic_DNA"/>
</dbReference>
<feature type="compositionally biased region" description="Low complexity" evidence="12">
    <location>
        <begin position="8"/>
        <end position="18"/>
    </location>
</feature>
<feature type="region of interest" description="Disordered" evidence="12">
    <location>
        <begin position="1215"/>
        <end position="1291"/>
    </location>
</feature>
<dbReference type="CDD" id="cd18003">
    <property type="entry name" value="DEXQc_SRCAP"/>
    <property type="match status" value="1"/>
</dbReference>
<name>A0A367KUM6_RHIST</name>
<keyword evidence="11" id="KW-0175">Coiled coil</keyword>
<feature type="coiled-coil region" evidence="11">
    <location>
        <begin position="498"/>
        <end position="551"/>
    </location>
</feature>
<dbReference type="GO" id="GO:0016887">
    <property type="term" value="F:ATP hydrolysis activity"/>
    <property type="evidence" value="ECO:0007669"/>
    <property type="project" value="TreeGrafter"/>
</dbReference>
<dbReference type="InterPro" id="IPR038718">
    <property type="entry name" value="SNF2-like_sf"/>
</dbReference>
<dbReference type="SMART" id="SM00573">
    <property type="entry name" value="HSA"/>
    <property type="match status" value="1"/>
</dbReference>
<dbReference type="OrthoDB" id="372624at2759"/>
<evidence type="ECO:0000256" key="8">
    <source>
        <dbReference type="ARBA" id="ARBA00023125"/>
    </source>
</evidence>
<keyword evidence="9" id="KW-0010">Activator</keyword>
<feature type="compositionally biased region" description="Basic and acidic residues" evidence="12">
    <location>
        <begin position="465"/>
        <end position="494"/>
    </location>
</feature>
<dbReference type="InterPro" id="IPR027417">
    <property type="entry name" value="P-loop_NTPase"/>
</dbReference>
<dbReference type="Pfam" id="PF07529">
    <property type="entry name" value="HSA"/>
    <property type="match status" value="1"/>
</dbReference>
<dbReference type="InterPro" id="IPR001650">
    <property type="entry name" value="Helicase_C-like"/>
</dbReference>
<protein>
    <submittedName>
        <fullName evidence="16">Swr1 complex component</fullName>
    </submittedName>
</protein>
<dbReference type="PROSITE" id="PS51194">
    <property type="entry name" value="HELICASE_CTER"/>
    <property type="match status" value="1"/>
</dbReference>